<keyword evidence="3 8" id="KW-0812">Transmembrane</keyword>
<dbReference type="VEuPathDB" id="ToxoDB:EBH_0034700"/>
<dbReference type="Proteomes" id="UP000030750">
    <property type="component" value="Unassembled WGS sequence"/>
</dbReference>
<feature type="compositionally biased region" description="Basic and acidic residues" evidence="7">
    <location>
        <begin position="9"/>
        <end position="21"/>
    </location>
</feature>
<evidence type="ECO:0000256" key="2">
    <source>
        <dbReference type="ARBA" id="ARBA00008573"/>
    </source>
</evidence>
<organism evidence="9 10">
    <name type="scientific">Eimeria brunetti</name>
    <dbReference type="NCBI Taxonomy" id="51314"/>
    <lineage>
        <taxon>Eukaryota</taxon>
        <taxon>Sar</taxon>
        <taxon>Alveolata</taxon>
        <taxon>Apicomplexa</taxon>
        <taxon>Conoidasida</taxon>
        <taxon>Coccidia</taxon>
        <taxon>Eucoccidiorida</taxon>
        <taxon>Eimeriorina</taxon>
        <taxon>Eimeriidae</taxon>
        <taxon>Eimeria</taxon>
    </lineage>
</organism>
<feature type="region of interest" description="Disordered" evidence="7">
    <location>
        <begin position="1"/>
        <end position="27"/>
    </location>
</feature>
<dbReference type="PANTHER" id="PTHR12300:SF161">
    <property type="entry name" value="RECEPTOR EXPRESSION-ENHANCING PROTEIN"/>
    <property type="match status" value="1"/>
</dbReference>
<reference evidence="9" key="2">
    <citation type="submission" date="2013-10" db="EMBL/GenBank/DDBJ databases">
        <authorList>
            <person name="Aslett M."/>
        </authorList>
    </citation>
    <scope>NUCLEOTIDE SEQUENCE [LARGE SCALE GENOMIC DNA]</scope>
    <source>
        <strain evidence="9">Houghton</strain>
    </source>
</reference>
<evidence type="ECO:0000256" key="3">
    <source>
        <dbReference type="ARBA" id="ARBA00022692"/>
    </source>
</evidence>
<evidence type="ECO:0000313" key="10">
    <source>
        <dbReference type="Proteomes" id="UP000030750"/>
    </source>
</evidence>
<feature type="transmembrane region" description="Helical" evidence="8">
    <location>
        <begin position="129"/>
        <end position="156"/>
    </location>
</feature>
<dbReference type="PANTHER" id="PTHR12300">
    <property type="entry name" value="HVA22-LIKE PROTEINS"/>
    <property type="match status" value="1"/>
</dbReference>
<keyword evidence="5 8" id="KW-0472">Membrane</keyword>
<evidence type="ECO:0000256" key="4">
    <source>
        <dbReference type="ARBA" id="ARBA00022989"/>
    </source>
</evidence>
<dbReference type="AlphaFoldDB" id="U6LK63"/>
<evidence type="ECO:0000256" key="8">
    <source>
        <dbReference type="SAM" id="Phobius"/>
    </source>
</evidence>
<dbReference type="OrthoDB" id="10009287at2759"/>
<reference evidence="9" key="1">
    <citation type="submission" date="2013-10" db="EMBL/GenBank/DDBJ databases">
        <title>Genomic analysis of the causative agents of coccidiosis in chickens.</title>
        <authorList>
            <person name="Reid A.J."/>
            <person name="Blake D."/>
            <person name="Billington K."/>
            <person name="Browne H."/>
            <person name="Dunn M."/>
            <person name="Hung S."/>
            <person name="Kawahara F."/>
            <person name="Miranda-Saavedra D."/>
            <person name="Mourier T."/>
            <person name="Nagra H."/>
            <person name="Otto T.D."/>
            <person name="Rawlings N."/>
            <person name="Sanchez A."/>
            <person name="Sanders M."/>
            <person name="Subramaniam C."/>
            <person name="Tay Y."/>
            <person name="Dear P."/>
            <person name="Doerig C."/>
            <person name="Gruber A."/>
            <person name="Parkinson J."/>
            <person name="Shirley M."/>
            <person name="Wan K.L."/>
            <person name="Berriman M."/>
            <person name="Tomley F."/>
            <person name="Pain A."/>
        </authorList>
    </citation>
    <scope>NUCLEOTIDE SEQUENCE [LARGE SCALE GENOMIC DNA]</scope>
    <source>
        <strain evidence="9">Houghton</strain>
    </source>
</reference>
<protein>
    <recommendedName>
        <fullName evidence="11">TB2/DP1, HVA22 domain-containing protein</fullName>
    </recommendedName>
</protein>
<evidence type="ECO:0000256" key="6">
    <source>
        <dbReference type="RuleBase" id="RU362006"/>
    </source>
</evidence>
<evidence type="ECO:0000256" key="5">
    <source>
        <dbReference type="ARBA" id="ARBA00023136"/>
    </source>
</evidence>
<proteinExistence type="inferred from homology"/>
<evidence type="ECO:0000256" key="7">
    <source>
        <dbReference type="SAM" id="MobiDB-lite"/>
    </source>
</evidence>
<dbReference type="GO" id="GO:0016020">
    <property type="term" value="C:membrane"/>
    <property type="evidence" value="ECO:0007669"/>
    <property type="project" value="UniProtKB-SubCell"/>
</dbReference>
<accession>U6LK63</accession>
<dbReference type="Pfam" id="PF03134">
    <property type="entry name" value="TB2_DP1_HVA22"/>
    <property type="match status" value="1"/>
</dbReference>
<dbReference type="EMBL" id="HG712294">
    <property type="protein sequence ID" value="CDJ50561.1"/>
    <property type="molecule type" value="Genomic_DNA"/>
</dbReference>
<evidence type="ECO:0008006" key="11">
    <source>
        <dbReference type="Google" id="ProtNLM"/>
    </source>
</evidence>
<name>U6LK63_9EIME</name>
<feature type="transmembrane region" description="Helical" evidence="8">
    <location>
        <begin position="76"/>
        <end position="109"/>
    </location>
</feature>
<keyword evidence="10" id="KW-1185">Reference proteome</keyword>
<gene>
    <name evidence="9" type="ORF">EBH_0034700</name>
</gene>
<comment type="subcellular location">
    <subcellularLocation>
        <location evidence="1 6">Membrane</location>
        <topology evidence="1 6">Multi-pass membrane protein</topology>
    </subcellularLocation>
</comment>
<comment type="similarity">
    <text evidence="2 6">Belongs to the DP1 family.</text>
</comment>
<sequence length="230" mass="24884">MAPPKKLGGAREDGHDSDGGGERAAGGAAGGAAAAAAAVDRAPAAVKRLFSDLDKYFEDAPLAQHASKLTGLRPSVLAVCLAAFLIISLGTGFGGGLVCDVAGFLYPAWMSFRAIESPGREDDKLWLTYWVVYGAFSILEYFVDFILFWVPFYYLFKFCFLLYLGLPCFKGAESVYNCLVRPFLLQHQQPIDSYLEKIEAAGTKAAENLQQAVQQGIGKVQDVVGVVRRK</sequence>
<evidence type="ECO:0000313" key="9">
    <source>
        <dbReference type="EMBL" id="CDJ50561.1"/>
    </source>
</evidence>
<evidence type="ECO:0000256" key="1">
    <source>
        <dbReference type="ARBA" id="ARBA00004141"/>
    </source>
</evidence>
<dbReference type="InterPro" id="IPR004345">
    <property type="entry name" value="TB2_DP1_HVA22"/>
</dbReference>
<keyword evidence="4 8" id="KW-1133">Transmembrane helix</keyword>